<dbReference type="Proteomes" id="UP000655366">
    <property type="component" value="Unassembled WGS sequence"/>
</dbReference>
<comment type="caution">
    <text evidence="12">The sequence shown here is derived from an EMBL/GenBank/DDBJ whole genome shotgun (WGS) entry which is preliminary data.</text>
</comment>
<reference evidence="12 13" key="1">
    <citation type="submission" date="2020-11" db="EMBL/GenBank/DDBJ databases">
        <title>Arthrobacter antarcticus sp. nov., isolated from Antarctic Soil.</title>
        <authorList>
            <person name="Li J."/>
        </authorList>
    </citation>
    <scope>NUCLEOTIDE SEQUENCE [LARGE SCALE GENOMIC DNA]</scope>
    <source>
        <strain evidence="12 13">Z1-20</strain>
    </source>
</reference>
<dbReference type="InterPro" id="IPR004705">
    <property type="entry name" value="Cation/H_exchanger_CPA1_bac"/>
</dbReference>
<comment type="similarity">
    <text evidence="10">Belongs to the monovalent cation:proton antiporter 1 (CPA1) transporter (TC 2.A.36) family.</text>
</comment>
<keyword evidence="7 10" id="KW-0406">Ion transport</keyword>
<gene>
    <name evidence="12" type="ORF">IV500_11135</name>
</gene>
<feature type="transmembrane region" description="Helical" evidence="10">
    <location>
        <begin position="178"/>
        <end position="203"/>
    </location>
</feature>
<dbReference type="PANTHER" id="PTHR10110">
    <property type="entry name" value="SODIUM/HYDROGEN EXCHANGER"/>
    <property type="match status" value="1"/>
</dbReference>
<feature type="transmembrane region" description="Helical" evidence="10">
    <location>
        <begin position="263"/>
        <end position="284"/>
    </location>
</feature>
<feature type="transmembrane region" description="Helical" evidence="10">
    <location>
        <begin position="215"/>
        <end position="243"/>
    </location>
</feature>
<evidence type="ECO:0000259" key="11">
    <source>
        <dbReference type="Pfam" id="PF00999"/>
    </source>
</evidence>
<dbReference type="Gene3D" id="6.10.140.1330">
    <property type="match status" value="1"/>
</dbReference>
<evidence type="ECO:0000256" key="1">
    <source>
        <dbReference type="ARBA" id="ARBA00004651"/>
    </source>
</evidence>
<keyword evidence="5 10" id="KW-1133">Transmembrane helix</keyword>
<dbReference type="NCBIfam" id="TIGR00831">
    <property type="entry name" value="a_cpa1"/>
    <property type="match status" value="1"/>
</dbReference>
<keyword evidence="4 10" id="KW-0812">Transmembrane</keyword>
<evidence type="ECO:0000256" key="3">
    <source>
        <dbReference type="ARBA" id="ARBA00022475"/>
    </source>
</evidence>
<organism evidence="12 13">
    <name type="scientific">Arthrobacter terrae</name>
    <dbReference type="NCBI Taxonomy" id="2935737"/>
    <lineage>
        <taxon>Bacteria</taxon>
        <taxon>Bacillati</taxon>
        <taxon>Actinomycetota</taxon>
        <taxon>Actinomycetes</taxon>
        <taxon>Micrococcales</taxon>
        <taxon>Micrococcaceae</taxon>
        <taxon>Arthrobacter</taxon>
    </lineage>
</organism>
<proteinExistence type="inferred from homology"/>
<feature type="transmembrane region" description="Helical" evidence="10">
    <location>
        <begin position="150"/>
        <end position="172"/>
    </location>
</feature>
<evidence type="ECO:0000313" key="13">
    <source>
        <dbReference type="Proteomes" id="UP000655366"/>
    </source>
</evidence>
<feature type="transmembrane region" description="Helical" evidence="10">
    <location>
        <begin position="27"/>
        <end position="45"/>
    </location>
</feature>
<sequence>MEQLALIVGLLFATVVAVGFGDRMRLPYPVLVLILSAALTFIPGFPDLQIAPELILPIFLPPLLFATAQKSSWVVFRIRWRTLLLMAIGLVVVTTAVTAGAGWLLIPGIGIPGAIALGAVVAPPDPVAVESVSARVRMPRRLTTILQSEGLFNDAAAIVIFQAATAATVSGSGIGPEIALSFILGAAIAVAVGMAMGWITVLASRLIQSTVARSAVTLVVPFAAYILAEELHASGVIAVVVTALEMKRHARAEDAAERLTGAAFWDVVELLATGLAFGLVGLAIKRVIDEEGSAIFAMLPAAVVICLLVIVVRVLWIWLVAGMIKKRGTELSRLSFKDVIVLSWCGMRGLATLALALALPLTLDSGAGFPARHEIIVIACAVLLATLVLPGLTLPWLMRVLKASEDPSVERDAARVLARRAQSAAQAALKNNPLIKELPPEKLKILRSRMTRLYAELTDNTGLPGTTAGGGKLDEAAAGELRARGRELVVAVQTIALDAARQEIIAARNEPGTDPEAADHVLQQLDLRTMIMPE</sequence>
<feature type="transmembrane region" description="Helical" evidence="10">
    <location>
        <begin position="375"/>
        <end position="398"/>
    </location>
</feature>
<keyword evidence="10" id="KW-0050">Antiport</keyword>
<dbReference type="RefSeq" id="WP_196396892.1">
    <property type="nucleotide sequence ID" value="NZ_JADNYM010000013.1"/>
</dbReference>
<keyword evidence="2 10" id="KW-0813">Transport</keyword>
<feature type="domain" description="Cation/H+ exchanger transmembrane" evidence="11">
    <location>
        <begin position="12"/>
        <end position="399"/>
    </location>
</feature>
<evidence type="ECO:0000256" key="6">
    <source>
        <dbReference type="ARBA" id="ARBA00023053"/>
    </source>
</evidence>
<accession>A0A931CR39</accession>
<dbReference type="GO" id="GO:0015386">
    <property type="term" value="F:potassium:proton antiporter activity"/>
    <property type="evidence" value="ECO:0007669"/>
    <property type="project" value="TreeGrafter"/>
</dbReference>
<keyword evidence="13" id="KW-1185">Reference proteome</keyword>
<dbReference type="GO" id="GO:0005886">
    <property type="term" value="C:plasma membrane"/>
    <property type="evidence" value="ECO:0007669"/>
    <property type="project" value="UniProtKB-SubCell"/>
</dbReference>
<dbReference type="AlphaFoldDB" id="A0A931CR39"/>
<evidence type="ECO:0000256" key="8">
    <source>
        <dbReference type="ARBA" id="ARBA00023136"/>
    </source>
</evidence>
<dbReference type="InterPro" id="IPR018422">
    <property type="entry name" value="Cation/H_exchanger_CPA1"/>
</dbReference>
<feature type="transmembrane region" description="Helical" evidence="10">
    <location>
        <begin position="83"/>
        <end position="105"/>
    </location>
</feature>
<dbReference type="GO" id="GO:0098719">
    <property type="term" value="P:sodium ion import across plasma membrane"/>
    <property type="evidence" value="ECO:0007669"/>
    <property type="project" value="TreeGrafter"/>
</dbReference>
<protein>
    <submittedName>
        <fullName evidence="12">Na+/H+ antiporter</fullName>
    </submittedName>
</protein>
<comment type="function">
    <text evidence="10">Na(+)/H(+) antiporter that extrudes sodium in exchange for external protons.</text>
</comment>
<dbReference type="Pfam" id="PF00999">
    <property type="entry name" value="Na_H_Exchanger"/>
    <property type="match status" value="1"/>
</dbReference>
<keyword evidence="9 10" id="KW-0739">Sodium transport</keyword>
<dbReference type="EMBL" id="JADNYM010000013">
    <property type="protein sequence ID" value="MBG0739939.1"/>
    <property type="molecule type" value="Genomic_DNA"/>
</dbReference>
<evidence type="ECO:0000256" key="5">
    <source>
        <dbReference type="ARBA" id="ARBA00022989"/>
    </source>
</evidence>
<dbReference type="InterPro" id="IPR006153">
    <property type="entry name" value="Cation/H_exchanger_TM"/>
</dbReference>
<evidence type="ECO:0000313" key="12">
    <source>
        <dbReference type="EMBL" id="MBG0739939.1"/>
    </source>
</evidence>
<dbReference type="PANTHER" id="PTHR10110:SF86">
    <property type="entry name" value="SODIUM_HYDROGEN EXCHANGER 7"/>
    <property type="match status" value="1"/>
</dbReference>
<feature type="transmembrane region" description="Helical" evidence="10">
    <location>
        <begin position="296"/>
        <end position="319"/>
    </location>
</feature>
<comment type="subcellular location">
    <subcellularLocation>
        <location evidence="1 10">Cell membrane</location>
        <topology evidence="1 10">Multi-pass membrane protein</topology>
    </subcellularLocation>
</comment>
<comment type="caution">
    <text evidence="10">Lacks conserved residue(s) required for the propagation of feature annotation.</text>
</comment>
<keyword evidence="3 10" id="KW-1003">Cell membrane</keyword>
<evidence type="ECO:0000256" key="2">
    <source>
        <dbReference type="ARBA" id="ARBA00022448"/>
    </source>
</evidence>
<keyword evidence="6 10" id="KW-0915">Sodium</keyword>
<evidence type="ECO:0000256" key="7">
    <source>
        <dbReference type="ARBA" id="ARBA00023065"/>
    </source>
</evidence>
<evidence type="ECO:0000256" key="9">
    <source>
        <dbReference type="ARBA" id="ARBA00023201"/>
    </source>
</evidence>
<feature type="transmembrane region" description="Helical" evidence="10">
    <location>
        <begin position="339"/>
        <end position="363"/>
    </location>
</feature>
<evidence type="ECO:0000256" key="10">
    <source>
        <dbReference type="RuleBase" id="RU366002"/>
    </source>
</evidence>
<dbReference type="GO" id="GO:0051453">
    <property type="term" value="P:regulation of intracellular pH"/>
    <property type="evidence" value="ECO:0007669"/>
    <property type="project" value="TreeGrafter"/>
</dbReference>
<name>A0A931CR39_9MICC</name>
<dbReference type="GO" id="GO:0015385">
    <property type="term" value="F:sodium:proton antiporter activity"/>
    <property type="evidence" value="ECO:0007669"/>
    <property type="project" value="InterPro"/>
</dbReference>
<evidence type="ECO:0000256" key="4">
    <source>
        <dbReference type="ARBA" id="ARBA00022692"/>
    </source>
</evidence>
<keyword evidence="8 10" id="KW-0472">Membrane</keyword>